<protein>
    <submittedName>
        <fullName evidence="2">Uncharacterized protein</fullName>
    </submittedName>
</protein>
<organism evidence="2 3">
    <name type="scientific">Mixia osmundae (strain CBS 9802 / IAM 14324 / JCM 22182 / KY 12970)</name>
    <dbReference type="NCBI Taxonomy" id="764103"/>
    <lineage>
        <taxon>Eukaryota</taxon>
        <taxon>Fungi</taxon>
        <taxon>Dikarya</taxon>
        <taxon>Basidiomycota</taxon>
        <taxon>Pucciniomycotina</taxon>
        <taxon>Mixiomycetes</taxon>
        <taxon>Mixiales</taxon>
        <taxon>Mixiaceae</taxon>
        <taxon>Mixia</taxon>
    </lineage>
</organism>
<accession>G7E6L7</accession>
<name>G7E6L7_MIXOS</name>
<evidence type="ECO:0000256" key="1">
    <source>
        <dbReference type="SAM" id="MobiDB-lite"/>
    </source>
</evidence>
<dbReference type="Proteomes" id="UP000009131">
    <property type="component" value="Unassembled WGS sequence"/>
</dbReference>
<feature type="region of interest" description="Disordered" evidence="1">
    <location>
        <begin position="527"/>
        <end position="561"/>
    </location>
</feature>
<dbReference type="InParanoid" id="G7E6L7"/>
<comment type="caution">
    <text evidence="2">The sequence shown here is derived from an EMBL/GenBank/DDBJ whole genome shotgun (WGS) entry which is preliminary data.</text>
</comment>
<dbReference type="EMBL" id="BABT02000153">
    <property type="protein sequence ID" value="GAA98477.1"/>
    <property type="molecule type" value="Genomic_DNA"/>
</dbReference>
<reference evidence="2 3" key="1">
    <citation type="journal article" date="2011" name="J. Gen. Appl. Microbiol.">
        <title>Draft genome sequencing of the enigmatic basidiomycete Mixia osmundae.</title>
        <authorList>
            <person name="Nishida H."/>
            <person name="Nagatsuka Y."/>
            <person name="Sugiyama J."/>
        </authorList>
    </citation>
    <scope>NUCLEOTIDE SEQUENCE [LARGE SCALE GENOMIC DNA]</scope>
    <source>
        <strain evidence="3">CBS 9802 / IAM 14324 / JCM 22182 / KY 12970</strain>
    </source>
</reference>
<proteinExistence type="predicted"/>
<evidence type="ECO:0000313" key="3">
    <source>
        <dbReference type="Proteomes" id="UP000009131"/>
    </source>
</evidence>
<sequence length="642" mass="69200">MSALIVNPAVPSTMQKLLEYAGSPGPLPLPIELVLDCSSPMLLWLSSSTLGMLRDALASPGIRASHIESFTFRAGQSTRVVPAQITSVLSSHAKHKPPGDPRQIHTLALYETVSVEEAETFYASLSGLETLILRGCWGGVFNHLPRYSEPIHFAPRERLAVNAASACVGGSADDASIIPRSASQIDLDTYRANPRKGSSAHLERIEDIPEIAPMPPSMIHMISEENVAEEYRIERSSSSNGLPAPEPLSRLAMLDPTPPVPAITTADLSTRAGPIAIPIAISPKVVAQGGYATFGHTRVTSGPGAPTGALADLLGSSWGSSPRDSPFTSPDVRPFDQQPLPLSSFAPMPTQHWHVKHLEIVRPERDGGPACAAWFERGVVWSQIETLHVEGIDESAIAAIVKGYNTMKAPPQLVSLHLQLSFILAPQLLTKLIDAIPSTALETVAITWISHDALQPTLLDSMATQWPNVLDLDLRLGGPGAQTTMEAEAAGRKGVDWASRKRTWDELAGALGQFQRLETLSINHFPTESSVSSAPKGSAARGRRRAPSPPPVRRNKAATDKTQKDLLIAAAQKVAIRSKTLKLVRFTAPVTGKWLSVDFQRDASSGTLTGVREIWDLDEKAEAEKKATEAAHAHEIEFFEEE</sequence>
<reference evidence="2 3" key="2">
    <citation type="journal article" date="2012" name="Open Biol.">
        <title>Characteristics of nucleosomes and linker DNA regions on the genome of the basidiomycete Mixia osmundae revealed by mono- and dinucleosome mapping.</title>
        <authorList>
            <person name="Nishida H."/>
            <person name="Kondo S."/>
            <person name="Matsumoto T."/>
            <person name="Suzuki Y."/>
            <person name="Yoshikawa H."/>
            <person name="Taylor T.D."/>
            <person name="Sugiyama J."/>
        </authorList>
    </citation>
    <scope>NUCLEOTIDE SEQUENCE [LARGE SCALE GENOMIC DNA]</scope>
    <source>
        <strain evidence="3">CBS 9802 / IAM 14324 / JCM 22182 / KY 12970</strain>
    </source>
</reference>
<dbReference type="HOGENOM" id="CLU_426452_0_0_1"/>
<keyword evidence="3" id="KW-1185">Reference proteome</keyword>
<gene>
    <name evidence="2" type="primary">Mo05163</name>
    <name evidence="2" type="ORF">E5Q_05163</name>
</gene>
<dbReference type="AlphaFoldDB" id="G7E6L7"/>
<dbReference type="RefSeq" id="XP_014567700.1">
    <property type="nucleotide sequence ID" value="XM_014712214.1"/>
</dbReference>
<evidence type="ECO:0000313" key="2">
    <source>
        <dbReference type="EMBL" id="GAA98477.1"/>
    </source>
</evidence>